<accession>T1B6X0</accession>
<evidence type="ECO:0000313" key="2">
    <source>
        <dbReference type="EMBL" id="EQD65587.1"/>
    </source>
</evidence>
<dbReference type="AlphaFoldDB" id="T1B6X0"/>
<dbReference type="GO" id="GO:0003677">
    <property type="term" value="F:DNA binding"/>
    <property type="evidence" value="ECO:0007669"/>
    <property type="project" value="InterPro"/>
</dbReference>
<dbReference type="GO" id="GO:0009307">
    <property type="term" value="P:DNA restriction-modification system"/>
    <property type="evidence" value="ECO:0007669"/>
    <property type="project" value="InterPro"/>
</dbReference>
<dbReference type="Pfam" id="PF04471">
    <property type="entry name" value="Mrr_cat"/>
    <property type="match status" value="1"/>
</dbReference>
<dbReference type="InterPro" id="IPR052906">
    <property type="entry name" value="Type_IV_Methyl-Rstrct_Enzyme"/>
</dbReference>
<dbReference type="GO" id="GO:0015666">
    <property type="term" value="F:restriction endodeoxyribonuclease activity"/>
    <property type="evidence" value="ECO:0007669"/>
    <property type="project" value="TreeGrafter"/>
</dbReference>
<dbReference type="Gene3D" id="3.40.1350.10">
    <property type="match status" value="1"/>
</dbReference>
<dbReference type="InterPro" id="IPR011856">
    <property type="entry name" value="tRNA_endonuc-like_dom_sf"/>
</dbReference>
<dbReference type="PANTHER" id="PTHR30015">
    <property type="entry name" value="MRR RESTRICTION SYSTEM PROTEIN"/>
    <property type="match status" value="1"/>
</dbReference>
<protein>
    <submittedName>
        <fullName evidence="2">Mrr restriction system protein</fullName>
    </submittedName>
</protein>
<evidence type="ECO:0000259" key="1">
    <source>
        <dbReference type="Pfam" id="PF04471"/>
    </source>
</evidence>
<feature type="non-terminal residue" evidence="2">
    <location>
        <position position="1"/>
    </location>
</feature>
<name>T1B6X0_9ZZZZ</name>
<dbReference type="EMBL" id="AUZY01003992">
    <property type="protein sequence ID" value="EQD65587.1"/>
    <property type="molecule type" value="Genomic_DNA"/>
</dbReference>
<reference evidence="2" key="2">
    <citation type="journal article" date="2014" name="ISME J.">
        <title>Microbial stratification in low pH oxic and suboxic macroscopic growths along an acid mine drainage.</title>
        <authorList>
            <person name="Mendez-Garcia C."/>
            <person name="Mesa V."/>
            <person name="Sprenger R.R."/>
            <person name="Richter M."/>
            <person name="Diez M.S."/>
            <person name="Solano J."/>
            <person name="Bargiela R."/>
            <person name="Golyshina O.V."/>
            <person name="Manteca A."/>
            <person name="Ramos J.L."/>
            <person name="Gallego J.R."/>
            <person name="Llorente I."/>
            <person name="Martins Dos Santos V.A."/>
            <person name="Jensen O.N."/>
            <person name="Pelaez A.I."/>
            <person name="Sanchez J."/>
            <person name="Ferrer M."/>
        </authorList>
    </citation>
    <scope>NUCLEOTIDE SEQUENCE</scope>
</reference>
<comment type="caution">
    <text evidence="2">The sequence shown here is derived from an EMBL/GenBank/DDBJ whole genome shotgun (WGS) entry which is preliminary data.</text>
</comment>
<sequence length="90" mass="9973">KFVGALHGKKAKRGVFLTTSTFSKDALDYVNDIDSKIVLIDGQRLAELMFEYGVGVSTVNSYDVKRIDSDFFEDDEGLGSSMEEVSSEPR</sequence>
<organism evidence="2">
    <name type="scientific">mine drainage metagenome</name>
    <dbReference type="NCBI Taxonomy" id="410659"/>
    <lineage>
        <taxon>unclassified sequences</taxon>
        <taxon>metagenomes</taxon>
        <taxon>ecological metagenomes</taxon>
    </lineage>
</organism>
<feature type="domain" description="Restriction endonuclease type IV Mrr" evidence="1">
    <location>
        <begin position="1"/>
        <end position="49"/>
    </location>
</feature>
<gene>
    <name evidence="2" type="ORF">B1B_06277</name>
</gene>
<reference evidence="2" key="1">
    <citation type="submission" date="2013-08" db="EMBL/GenBank/DDBJ databases">
        <authorList>
            <person name="Mendez C."/>
            <person name="Richter M."/>
            <person name="Ferrer M."/>
            <person name="Sanchez J."/>
        </authorList>
    </citation>
    <scope>NUCLEOTIDE SEQUENCE</scope>
</reference>
<dbReference type="InterPro" id="IPR007560">
    <property type="entry name" value="Restrct_endonuc_IV_Mrr"/>
</dbReference>
<dbReference type="PANTHER" id="PTHR30015:SF7">
    <property type="entry name" value="TYPE IV METHYL-DIRECTED RESTRICTION ENZYME ECOKMRR"/>
    <property type="match status" value="1"/>
</dbReference>
<proteinExistence type="predicted"/>